<dbReference type="GO" id="GO:0006782">
    <property type="term" value="P:protoporphyrinogen IX biosynthetic process"/>
    <property type="evidence" value="ECO:0007669"/>
    <property type="project" value="UniProtKB-UniPathway"/>
</dbReference>
<proteinExistence type="predicted"/>
<protein>
    <recommendedName>
        <fullName evidence="1">Tetrapyrrole biosynthesis uroporphyrinogen III synthase domain-containing protein</fullName>
    </recommendedName>
</protein>
<dbReference type="InterPro" id="IPR003754">
    <property type="entry name" value="4pyrrol_synth_uPrphyn_synth"/>
</dbReference>
<dbReference type="Gene3D" id="3.40.50.10090">
    <property type="match status" value="2"/>
</dbReference>
<dbReference type="FunFam" id="3.40.50.10090:FF:000011">
    <property type="entry name" value="Uroporphyrinogen-III synthase (UroS), putative"/>
    <property type="match status" value="1"/>
</dbReference>
<evidence type="ECO:0000259" key="1">
    <source>
        <dbReference type="Pfam" id="PF02602"/>
    </source>
</evidence>
<dbReference type="SUPFAM" id="SSF69618">
    <property type="entry name" value="HemD-like"/>
    <property type="match status" value="1"/>
</dbReference>
<dbReference type="EMBL" id="KQ030547">
    <property type="protein sequence ID" value="KJZ72384.1"/>
    <property type="molecule type" value="Genomic_DNA"/>
</dbReference>
<name>A0A0F8A3T4_9HYPO</name>
<sequence length="310" mass="33897">MAASTYDSGTAIPVLLLKTRSSPIDAYQELLSAPPAHVNHRFDPRFVPVLSHQRDKQGTEYVAKLLRQRLIGAGSECAYGGLIFTSQRAVEAFAAIVDNGKGDTDWPHLQGVPVYSVGPATTRALEAVPQEPPLQIFGQHCGNGEALAQFILQHYAQWYPNRSPRPPLFFLVGEQRRDVIPRTLMNPSSPPEQQIRVDEQVVYGTGVMESFPEDFALALRRTQDASVRWVVVFSPTGCDSMLRGLGVLNAAGKLQPECRDAKTHIATIGSTTKAHLIETFGLDPDVCADVPSPEGVLEAIVGHMKHPKRS</sequence>
<gene>
    <name evidence="2" type="ORF">HIM_08187</name>
</gene>
<dbReference type="Pfam" id="PF02602">
    <property type="entry name" value="HEM4"/>
    <property type="match status" value="1"/>
</dbReference>
<dbReference type="GO" id="GO:0004852">
    <property type="term" value="F:uroporphyrinogen-III synthase activity"/>
    <property type="evidence" value="ECO:0007669"/>
    <property type="project" value="InterPro"/>
</dbReference>
<dbReference type="InterPro" id="IPR039793">
    <property type="entry name" value="UROS/Hem4"/>
</dbReference>
<feature type="domain" description="Tetrapyrrole biosynthesis uroporphyrinogen III synthase" evidence="1">
    <location>
        <begin position="42"/>
        <end position="297"/>
    </location>
</feature>
<accession>A0A0F8A3T4</accession>
<evidence type="ECO:0000313" key="3">
    <source>
        <dbReference type="Proteomes" id="UP000054481"/>
    </source>
</evidence>
<reference evidence="2 3" key="1">
    <citation type="journal article" date="2014" name="Genome Biol. Evol.">
        <title>Comparative genomics and transcriptomics analyses reveal divergent lifestyle features of nematode endoparasitic fungus Hirsutella minnesotensis.</title>
        <authorList>
            <person name="Lai Y."/>
            <person name="Liu K."/>
            <person name="Zhang X."/>
            <person name="Zhang X."/>
            <person name="Li K."/>
            <person name="Wang N."/>
            <person name="Shu C."/>
            <person name="Wu Y."/>
            <person name="Wang C."/>
            <person name="Bushley K.E."/>
            <person name="Xiang M."/>
            <person name="Liu X."/>
        </authorList>
    </citation>
    <scope>NUCLEOTIDE SEQUENCE [LARGE SCALE GENOMIC DNA]</scope>
    <source>
        <strain evidence="2 3">3608</strain>
    </source>
</reference>
<dbReference type="InterPro" id="IPR036108">
    <property type="entry name" value="4pyrrol_syn_uPrphyn_synt_sf"/>
</dbReference>
<dbReference type="PANTHER" id="PTHR12390">
    <property type="entry name" value="UROPORPHYRINOGEN III SYNTHASE"/>
    <property type="match status" value="1"/>
</dbReference>
<evidence type="ECO:0000313" key="2">
    <source>
        <dbReference type="EMBL" id="KJZ72384.1"/>
    </source>
</evidence>
<dbReference type="GO" id="GO:0005829">
    <property type="term" value="C:cytosol"/>
    <property type="evidence" value="ECO:0007669"/>
    <property type="project" value="TreeGrafter"/>
</dbReference>
<organism evidence="2 3">
    <name type="scientific">Hirsutella minnesotensis 3608</name>
    <dbReference type="NCBI Taxonomy" id="1043627"/>
    <lineage>
        <taxon>Eukaryota</taxon>
        <taxon>Fungi</taxon>
        <taxon>Dikarya</taxon>
        <taxon>Ascomycota</taxon>
        <taxon>Pezizomycotina</taxon>
        <taxon>Sordariomycetes</taxon>
        <taxon>Hypocreomycetidae</taxon>
        <taxon>Hypocreales</taxon>
        <taxon>Ophiocordycipitaceae</taxon>
        <taxon>Hirsutella</taxon>
    </lineage>
</organism>
<keyword evidence="3" id="KW-1185">Reference proteome</keyword>
<dbReference type="PANTHER" id="PTHR12390:SF0">
    <property type="entry name" value="UROPORPHYRINOGEN-III SYNTHASE"/>
    <property type="match status" value="1"/>
</dbReference>
<dbReference type="CDD" id="cd06578">
    <property type="entry name" value="HemD"/>
    <property type="match status" value="1"/>
</dbReference>
<dbReference type="GO" id="GO:0006780">
    <property type="term" value="P:uroporphyrinogen III biosynthetic process"/>
    <property type="evidence" value="ECO:0007669"/>
    <property type="project" value="InterPro"/>
</dbReference>
<dbReference type="UniPathway" id="UPA00251">
    <property type="reaction ID" value="UER00320"/>
</dbReference>
<dbReference type="Proteomes" id="UP000054481">
    <property type="component" value="Unassembled WGS sequence"/>
</dbReference>
<dbReference type="OrthoDB" id="5595751at2759"/>
<dbReference type="AlphaFoldDB" id="A0A0F8A3T4"/>